<evidence type="ECO:0000256" key="3">
    <source>
        <dbReference type="ARBA" id="ARBA00022729"/>
    </source>
</evidence>
<dbReference type="AlphaFoldDB" id="A0A376BDI5"/>
<accession>A0A376BDI5</accession>
<dbReference type="GO" id="GO:0031505">
    <property type="term" value="P:fungal-type cell wall organization"/>
    <property type="evidence" value="ECO:0007669"/>
    <property type="project" value="TreeGrafter"/>
</dbReference>
<evidence type="ECO:0000313" key="8">
    <source>
        <dbReference type="Proteomes" id="UP000262825"/>
    </source>
</evidence>
<evidence type="ECO:0000256" key="4">
    <source>
        <dbReference type="SAM" id="SignalP"/>
    </source>
</evidence>
<comment type="similarity">
    <text evidence="2">Belongs to the KRE9/KNH1 family.</text>
</comment>
<dbReference type="GO" id="GO:0006078">
    <property type="term" value="P:(1-&gt;6)-beta-D-glucan biosynthetic process"/>
    <property type="evidence" value="ECO:0007669"/>
    <property type="project" value="InterPro"/>
</dbReference>
<comment type="function">
    <text evidence="1">Involved in cell wall beta(1-&gt;6) glucan synthesis.</text>
</comment>
<dbReference type="Pfam" id="PF10342">
    <property type="entry name" value="Kre9_KNH"/>
    <property type="match status" value="1"/>
</dbReference>
<evidence type="ECO:0000259" key="6">
    <source>
        <dbReference type="Pfam" id="PF10342"/>
    </source>
</evidence>
<dbReference type="InterPro" id="IPR018466">
    <property type="entry name" value="Kre9/Knh1-like_N"/>
</dbReference>
<feature type="signal peptide" evidence="4">
    <location>
        <begin position="1"/>
        <end position="21"/>
    </location>
</feature>
<keyword evidence="3 4" id="KW-0732">Signal</keyword>
<evidence type="ECO:0000256" key="2">
    <source>
        <dbReference type="ARBA" id="ARBA00006816"/>
    </source>
</evidence>
<evidence type="ECO:0000313" key="7">
    <source>
        <dbReference type="EMBL" id="SSD62200.1"/>
    </source>
</evidence>
<feature type="domain" description="Yeast cell wall synthesis Kre9/Knh1-like N-terminal" evidence="6">
    <location>
        <begin position="27"/>
        <end position="130"/>
    </location>
</feature>
<dbReference type="EMBL" id="UFAJ01001252">
    <property type="protein sequence ID" value="SSD62200.1"/>
    <property type="molecule type" value="Genomic_DNA"/>
</dbReference>
<dbReference type="PANTHER" id="PTHR28154">
    <property type="entry name" value="CELL WALL SYNTHESIS PROTEIN KNH1-RELATED"/>
    <property type="match status" value="1"/>
</dbReference>
<dbReference type="InterPro" id="IPR008659">
    <property type="entry name" value="Kre9/Knh1_C"/>
</dbReference>
<dbReference type="GO" id="GO:0005576">
    <property type="term" value="C:extracellular region"/>
    <property type="evidence" value="ECO:0007669"/>
    <property type="project" value="TreeGrafter"/>
</dbReference>
<feature type="domain" description="Yeast cell wall synthesis Kre9/Knh1 C-terminal" evidence="5">
    <location>
        <begin position="174"/>
        <end position="274"/>
    </location>
</feature>
<reference evidence="8" key="1">
    <citation type="submission" date="2018-06" db="EMBL/GenBank/DDBJ databases">
        <authorList>
            <person name="Guldener U."/>
        </authorList>
    </citation>
    <scope>NUCLEOTIDE SEQUENCE [LARGE SCALE GENOMIC DNA]</scope>
    <source>
        <strain evidence="8">UTAD17</strain>
    </source>
</reference>
<protein>
    <submittedName>
        <fullName evidence="7">Related to Cell wall synthesis protein KNH1</fullName>
    </submittedName>
</protein>
<feature type="chain" id="PRO_5016879319" evidence="4">
    <location>
        <begin position="22"/>
        <end position="292"/>
    </location>
</feature>
<dbReference type="GO" id="GO:0042546">
    <property type="term" value="P:cell wall biogenesis"/>
    <property type="evidence" value="ECO:0007669"/>
    <property type="project" value="InterPro"/>
</dbReference>
<evidence type="ECO:0000256" key="1">
    <source>
        <dbReference type="ARBA" id="ARBA00004010"/>
    </source>
</evidence>
<evidence type="ECO:0000259" key="5">
    <source>
        <dbReference type="Pfam" id="PF05390"/>
    </source>
</evidence>
<dbReference type="Pfam" id="PF05390">
    <property type="entry name" value="Kre9_KNH1_C"/>
    <property type="match status" value="1"/>
</dbReference>
<dbReference type="Proteomes" id="UP000262825">
    <property type="component" value="Unassembled WGS sequence"/>
</dbReference>
<dbReference type="VEuPathDB" id="FungiDB:SCODWIG_03962"/>
<organism evidence="7 8">
    <name type="scientific">Saccharomycodes ludwigii</name>
    <dbReference type="NCBI Taxonomy" id="36035"/>
    <lineage>
        <taxon>Eukaryota</taxon>
        <taxon>Fungi</taxon>
        <taxon>Dikarya</taxon>
        <taxon>Ascomycota</taxon>
        <taxon>Saccharomycotina</taxon>
        <taxon>Saccharomycetes</taxon>
        <taxon>Saccharomycodales</taxon>
        <taxon>Saccharomycodaceae</taxon>
        <taxon>Saccharomycodes</taxon>
    </lineage>
</organism>
<proteinExistence type="inferred from homology"/>
<sequence length="292" mass="31838">MGFISILHILLLSIFTTRILCDVSVVKPNSGSTFDLSSGSQEITIEWVENNAAPLLSEMKYYSFLLCSGPNDKIQSIVYLNNKVLATEITDYTYTATIKNTVAKNGVFFIQVFASGDFGYTIHYSGRFTLTGMQGTVVPTSAAKTDNGAPNPQYYITGADGDGNDANTIATSINSASFSIPYPKQSGIVKYAPMQMQPKKKVTATTWTRQFPTSKVTFYGSFKKSLDCESTITPGWSYTITSDVNYATPASFPSDNGGWYDPKSKLSLTPRKMNLNNILNRDSSSTKSTASA</sequence>
<gene>
    <name evidence="7" type="ORF">SCODWIG_03962</name>
</gene>
<keyword evidence="8" id="KW-1185">Reference proteome</keyword>
<dbReference type="PANTHER" id="PTHR28154:SF1">
    <property type="entry name" value="CELL WALL SYNTHESIS PROTEIN KNH1-RELATED"/>
    <property type="match status" value="1"/>
</dbReference>
<name>A0A376BDI5_9ASCO</name>
<dbReference type="InterPro" id="IPR045328">
    <property type="entry name" value="Kre9/Knh1"/>
</dbReference>